<sequence>MFSFCDVLDATVAAGTANSFYYILLPTQQGSVLAMSGLGNRTQRADVGFLNLSRTSESLILGAK</sequence>
<organism evidence="1 2">
    <name type="scientific">Gonapodya prolifera (strain JEL478)</name>
    <name type="common">Monoblepharis prolifera</name>
    <dbReference type="NCBI Taxonomy" id="1344416"/>
    <lineage>
        <taxon>Eukaryota</taxon>
        <taxon>Fungi</taxon>
        <taxon>Fungi incertae sedis</taxon>
        <taxon>Chytridiomycota</taxon>
        <taxon>Chytridiomycota incertae sedis</taxon>
        <taxon>Monoblepharidomycetes</taxon>
        <taxon>Monoblepharidales</taxon>
        <taxon>Gonapodyaceae</taxon>
        <taxon>Gonapodya</taxon>
    </lineage>
</organism>
<keyword evidence="2" id="KW-1185">Reference proteome</keyword>
<evidence type="ECO:0000313" key="1">
    <source>
        <dbReference type="EMBL" id="KXS14028.1"/>
    </source>
</evidence>
<feature type="non-terminal residue" evidence="1">
    <location>
        <position position="64"/>
    </location>
</feature>
<dbReference type="AlphaFoldDB" id="A0A139ABD4"/>
<evidence type="ECO:0000313" key="2">
    <source>
        <dbReference type="Proteomes" id="UP000070544"/>
    </source>
</evidence>
<accession>A0A139ABD4</accession>
<name>A0A139ABD4_GONPJ</name>
<gene>
    <name evidence="1" type="ORF">M427DRAFT_58021</name>
</gene>
<protein>
    <submittedName>
        <fullName evidence="1">Uncharacterized protein</fullName>
    </submittedName>
</protein>
<dbReference type="Proteomes" id="UP000070544">
    <property type="component" value="Unassembled WGS sequence"/>
</dbReference>
<reference evidence="1 2" key="1">
    <citation type="journal article" date="2015" name="Genome Biol. Evol.">
        <title>Phylogenomic analyses indicate that early fungi evolved digesting cell walls of algal ancestors of land plants.</title>
        <authorList>
            <person name="Chang Y."/>
            <person name="Wang S."/>
            <person name="Sekimoto S."/>
            <person name="Aerts A.L."/>
            <person name="Choi C."/>
            <person name="Clum A."/>
            <person name="LaButti K.M."/>
            <person name="Lindquist E.A."/>
            <person name="Yee Ngan C."/>
            <person name="Ohm R.A."/>
            <person name="Salamov A.A."/>
            <person name="Grigoriev I.V."/>
            <person name="Spatafora J.W."/>
            <person name="Berbee M.L."/>
        </authorList>
    </citation>
    <scope>NUCLEOTIDE SEQUENCE [LARGE SCALE GENOMIC DNA]</scope>
    <source>
        <strain evidence="1 2">JEL478</strain>
    </source>
</reference>
<proteinExistence type="predicted"/>
<dbReference type="EMBL" id="KQ965772">
    <property type="protein sequence ID" value="KXS14028.1"/>
    <property type="molecule type" value="Genomic_DNA"/>
</dbReference>